<dbReference type="PANTHER" id="PTHR48424:SF3">
    <property type="entry name" value="DYNEIN LIGHT CHAIN-RELATED"/>
    <property type="match status" value="1"/>
</dbReference>
<proteinExistence type="predicted"/>
<dbReference type="AlphaFoldDB" id="A0A3P8U3A1"/>
<dbReference type="GeneTree" id="ENSGT00940000174850"/>
<sequence length="116" mass="13417">LLLKRWMSHCRLLNGHLTQVEVDKMLLAIKLQSDHPPTPILILIYLFDIRGDVLLNIVLFHRLHGTVHCILLHFIRHICILDHRLLVRHVGVSAAGETKIIFRDIFHTVLATQSQL</sequence>
<dbReference type="PANTHER" id="PTHR48424">
    <property type="entry name" value="DYNEIN LIGHT CHAIN-RELATED"/>
    <property type="match status" value="1"/>
</dbReference>
<accession>A0A3P8U3A1</accession>
<dbReference type="Ensembl" id="ENSAPET00000033877.1">
    <property type="protein sequence ID" value="ENSAPEP00000033010.1"/>
    <property type="gene ID" value="ENSAPEG00000023449.1"/>
</dbReference>
<evidence type="ECO:0000313" key="1">
    <source>
        <dbReference type="Ensembl" id="ENSAPEP00000033010.1"/>
    </source>
</evidence>
<reference evidence="1" key="2">
    <citation type="submission" date="2025-08" db="UniProtKB">
        <authorList>
            <consortium name="Ensembl"/>
        </authorList>
    </citation>
    <scope>IDENTIFICATION</scope>
</reference>
<organism evidence="1 2">
    <name type="scientific">Amphiprion percula</name>
    <name type="common">Orange clownfish</name>
    <name type="synonym">Lutjanus percula</name>
    <dbReference type="NCBI Taxonomy" id="161767"/>
    <lineage>
        <taxon>Eukaryota</taxon>
        <taxon>Metazoa</taxon>
        <taxon>Chordata</taxon>
        <taxon>Craniata</taxon>
        <taxon>Vertebrata</taxon>
        <taxon>Euteleostomi</taxon>
        <taxon>Actinopterygii</taxon>
        <taxon>Neopterygii</taxon>
        <taxon>Teleostei</taxon>
        <taxon>Neoteleostei</taxon>
        <taxon>Acanthomorphata</taxon>
        <taxon>Ovalentaria</taxon>
        <taxon>Pomacentridae</taxon>
        <taxon>Amphiprion</taxon>
    </lineage>
</organism>
<reference evidence="1 2" key="1">
    <citation type="submission" date="2018-03" db="EMBL/GenBank/DDBJ databases">
        <title>Finding Nemo's genes: A chromosome-scale reference assembly of the genome of the orange clownfish Amphiprion percula.</title>
        <authorList>
            <person name="Lehmann R."/>
        </authorList>
    </citation>
    <scope>NUCLEOTIDE SEQUENCE</scope>
</reference>
<name>A0A3P8U3A1_AMPPE</name>
<keyword evidence="2" id="KW-1185">Reference proteome</keyword>
<dbReference type="STRING" id="161767.ENSAPEP00000033010"/>
<dbReference type="Proteomes" id="UP000265080">
    <property type="component" value="Chromosome 15"/>
</dbReference>
<protein>
    <recommendedName>
        <fullName evidence="3">Dynein light chain</fullName>
    </recommendedName>
</protein>
<evidence type="ECO:0000313" key="2">
    <source>
        <dbReference type="Proteomes" id="UP000265080"/>
    </source>
</evidence>
<evidence type="ECO:0008006" key="3">
    <source>
        <dbReference type="Google" id="ProtNLM"/>
    </source>
</evidence>
<reference evidence="1" key="3">
    <citation type="submission" date="2025-09" db="UniProtKB">
        <authorList>
            <consortium name="Ensembl"/>
        </authorList>
    </citation>
    <scope>IDENTIFICATION</scope>
</reference>
<dbReference type="OMA" id="GFMCHVT"/>